<protein>
    <recommendedName>
        <fullName evidence="1">DUF8095 domain-containing protein</fullName>
    </recommendedName>
</protein>
<evidence type="ECO:0000313" key="3">
    <source>
        <dbReference type="Proteomes" id="UP000682951"/>
    </source>
</evidence>
<evidence type="ECO:0000259" key="1">
    <source>
        <dbReference type="Pfam" id="PF26367"/>
    </source>
</evidence>
<dbReference type="Proteomes" id="UP000682951">
    <property type="component" value="Unassembled WGS sequence"/>
</dbReference>
<reference evidence="2 3" key="1">
    <citation type="submission" date="2021-04" db="EMBL/GenBank/DDBJ databases">
        <title>Molecular and phenotypic characterization and identification of bacterial isolates recovered from the Anatolian ground squirrels (Spermophilus xanthoprymnus) and which have the potential to form a new species in the Campylobacter genus.</title>
        <authorList>
            <person name="Aydin F."/>
            <person name="Abay S."/>
            <person name="Kayman T."/>
            <person name="Karakaya E."/>
            <person name="Mustak H.K."/>
            <person name="Mustak I.B."/>
            <person name="Bilgin N."/>
            <person name="Duzler A."/>
            <person name="Sahin O."/>
            <person name="Guran O."/>
            <person name="Saticioglu I.B."/>
        </authorList>
    </citation>
    <scope>NUCLEOTIDE SEQUENCE [LARGE SCALE GENOMIC DNA]</scope>
    <source>
        <strain evidence="3">faydin-G24</strain>
    </source>
</reference>
<keyword evidence="3" id="KW-1185">Reference proteome</keyword>
<proteinExistence type="predicted"/>
<organism evidence="2 3">
    <name type="scientific">Campylobacter anatolicus</name>
    <dbReference type="NCBI Taxonomy" id="2829105"/>
    <lineage>
        <taxon>Bacteria</taxon>
        <taxon>Pseudomonadati</taxon>
        <taxon>Campylobacterota</taxon>
        <taxon>Epsilonproteobacteria</taxon>
        <taxon>Campylobacterales</taxon>
        <taxon>Campylobacteraceae</taxon>
        <taxon>Campylobacter</taxon>
    </lineage>
</organism>
<dbReference type="InterPro" id="IPR058408">
    <property type="entry name" value="DUF8095"/>
</dbReference>
<dbReference type="RefSeq" id="WP_212141417.1">
    <property type="nucleotide sequence ID" value="NZ_JAGSSW010000001.1"/>
</dbReference>
<dbReference type="PROSITE" id="PS51257">
    <property type="entry name" value="PROKAR_LIPOPROTEIN"/>
    <property type="match status" value="1"/>
</dbReference>
<accession>A0ABS5HGL6</accession>
<comment type="caution">
    <text evidence="2">The sequence shown here is derived from an EMBL/GenBank/DDBJ whole genome shotgun (WGS) entry which is preliminary data.</text>
</comment>
<gene>
    <name evidence="2" type="ORF">KDD93_01175</name>
</gene>
<sequence>MRFLKNLFITLIVAFVFLGCAAKTQHKKEYEITWTAFVDNDGIKREVGFIERLNLIDNKNMASSGVALVREIGAFANTKLGDMYNIAKNRANIIINLDTNVSVNPNSKADVAALKTTKAIKFYEFGGGIVESVLYSSDSSVCAELLSGKFINSLSITNYYKRNDGYFTNLIQTKMSKKGAKISKFELSYDMRDSDMLQKVKEFAKSKRAKMLFDNDIKKQGRLLAVLCSL</sequence>
<dbReference type="Pfam" id="PF26367">
    <property type="entry name" value="DUF8095"/>
    <property type="match status" value="1"/>
</dbReference>
<evidence type="ECO:0000313" key="2">
    <source>
        <dbReference type="EMBL" id="MBR8463186.1"/>
    </source>
</evidence>
<feature type="domain" description="DUF8095" evidence="1">
    <location>
        <begin position="92"/>
        <end position="225"/>
    </location>
</feature>
<dbReference type="EMBL" id="JAGSSW010000001">
    <property type="protein sequence ID" value="MBR8463186.1"/>
    <property type="molecule type" value="Genomic_DNA"/>
</dbReference>
<name>A0ABS5HGL6_9BACT</name>